<feature type="transmembrane region" description="Helical" evidence="9">
    <location>
        <begin position="533"/>
        <end position="550"/>
    </location>
</feature>
<organism evidence="13 14">
    <name type="scientific">Allofranklinella schreckenbergeri</name>
    <dbReference type="NCBI Taxonomy" id="1076744"/>
    <lineage>
        <taxon>Bacteria</taxon>
        <taxon>Pseudomonadati</taxon>
        <taxon>Pseudomonadota</taxon>
        <taxon>Betaproteobacteria</taxon>
        <taxon>Burkholderiales</taxon>
        <taxon>Comamonadaceae</taxon>
        <taxon>Allofranklinella</taxon>
    </lineage>
</organism>
<sequence>MQKTPSSFEKTRRSQGGPTAMPAQPASIRQALRWLLLCWLLICALTLGVAHASVSVPASQAKAIEAARSALESAELNATQREVAQAQLDAALALEKEAEPLATQLSALQEQAQAAPTQASMPAALTPEERQNQLKQWIARLPKATDDEALEYLLQQERNALETLKTRIDTTANELSNLISRPGQRLGQMAALRQRADAHAGEPQLDSSEPAALQEARRLRRAAEHRRALVELALYETEQTTAEARQRQLEVQLQTLRQEQSLRTPRIDWLNQRISANRLQRLQEQAQAQTALAQSEAVQADPTLLALAQQNAELATQLLQNTQDLAKERNTLIDYEREREQIADVLRDTQARLRLGSNDADIGYWLWQQRLAMPSLLALKAQRQQVQQRLSKLRLQLYSHTEARYALSRGNAAVALEPQENTPAPNDETAQDETRLLPWQAQQATLIDQVEQLLRRRISVLEQTDAALQTILTRGAELLQLMDRQLLWTPSHRPVGLQWLEQWREQAAQAVSFSANLAKAAQFMLIDMVSNPLPYLGLGLVLLGLLALRMRAPKHLRAISERMRHISQDSFTLTLQALMWTLLIALPSAVAAWGVGSALQEIGARHLHAIEALGHTLVEIAQLLLLTGLWGALVQPGGLAQAHFGWPQPRIQALRRAQPLAMALIVPLSFVVMLSMHYGDNATISTWGRTSLAALAASLAVLSWLLKHLLMPPAPRKAPWFQRALATLVPLGFASVSLLALSGYIYTGIEVFDALFTSLTVVLAVLVIDGLLRRWLLLGEQQLAHKRMLEQRNANNGVADIEAGEPPPDGEPEIALVTVSTQSRRLLRLLRRSLLAVGLLWAWAAVLPALLRLDSVVLWHSSTVNTAGKTEPMPITLMGVSMGIVVLLLTFSMARNLPGLLELALNSTRHISSATRYTITTLARYAISIAGALFAFSLFGLRWSQLQWMAAALTVGLGFGLQEIFANFVSGLILLVERPFRVGDTITIGDMTGTVTRIRTRATTVLDYDNKEIVIPNKTFITGQVTNWTLSDNVTRMTVNVGVAYGSDPALVRDLLLRAAREHPNVLRDPAPNAWFVTLGNSTLDFELRVYVATLGERMPTLNDLNRRITELLGEANIEIAFPQMDVHVRDICAALDSAQPPAAPSQPGAESA</sequence>
<gene>
    <name evidence="13" type="ORF">EBQ25_07650</name>
</gene>
<evidence type="ECO:0000256" key="2">
    <source>
        <dbReference type="ARBA" id="ARBA00008017"/>
    </source>
</evidence>
<dbReference type="EMBL" id="RDQL01000008">
    <property type="protein sequence ID" value="RMW99433.1"/>
    <property type="molecule type" value="Genomic_DNA"/>
</dbReference>
<dbReference type="InterPro" id="IPR011014">
    <property type="entry name" value="MscS_channel_TM-2"/>
</dbReference>
<feature type="transmembrane region" description="Helical" evidence="9">
    <location>
        <begin position="949"/>
        <end position="976"/>
    </location>
</feature>
<evidence type="ECO:0000313" key="14">
    <source>
        <dbReference type="Proteomes" id="UP000267035"/>
    </source>
</evidence>
<dbReference type="Pfam" id="PF12794">
    <property type="entry name" value="MscS_TM"/>
    <property type="match status" value="1"/>
</dbReference>
<evidence type="ECO:0000256" key="6">
    <source>
        <dbReference type="ARBA" id="ARBA00023136"/>
    </source>
</evidence>
<dbReference type="Pfam" id="PF21082">
    <property type="entry name" value="MS_channel_3rd"/>
    <property type="match status" value="1"/>
</dbReference>
<keyword evidence="5 9" id="KW-1133">Transmembrane helix</keyword>
<evidence type="ECO:0000256" key="1">
    <source>
        <dbReference type="ARBA" id="ARBA00004651"/>
    </source>
</evidence>
<evidence type="ECO:0000259" key="10">
    <source>
        <dbReference type="Pfam" id="PF00924"/>
    </source>
</evidence>
<feature type="region of interest" description="Disordered" evidence="8">
    <location>
        <begin position="197"/>
        <end position="217"/>
    </location>
</feature>
<dbReference type="PANTHER" id="PTHR30347">
    <property type="entry name" value="POTASSIUM CHANNEL RELATED"/>
    <property type="match status" value="1"/>
</dbReference>
<dbReference type="GO" id="GO:0008381">
    <property type="term" value="F:mechanosensitive monoatomic ion channel activity"/>
    <property type="evidence" value="ECO:0007669"/>
    <property type="project" value="UniProtKB-ARBA"/>
</dbReference>
<dbReference type="SUPFAM" id="SSF82689">
    <property type="entry name" value="Mechanosensitive channel protein MscS (YggB), C-terminal domain"/>
    <property type="match status" value="1"/>
</dbReference>
<dbReference type="SUPFAM" id="SSF82861">
    <property type="entry name" value="Mechanosensitive channel protein MscS (YggB), transmembrane region"/>
    <property type="match status" value="1"/>
</dbReference>
<dbReference type="PROSITE" id="PS01246">
    <property type="entry name" value="UPF0003"/>
    <property type="match status" value="1"/>
</dbReference>
<keyword evidence="3" id="KW-1003">Cell membrane</keyword>
<feature type="domain" description="Mechanosensitive ion channel MscS" evidence="10">
    <location>
        <begin position="964"/>
        <end position="1029"/>
    </location>
</feature>
<dbReference type="InterPro" id="IPR011066">
    <property type="entry name" value="MscS_channel_C_sf"/>
</dbReference>
<reference evidence="13 14" key="1">
    <citation type="submission" date="2018-10" db="EMBL/GenBank/DDBJ databases">
        <title>Comamonadaceae CDC group NO-1 genome sequencing and assembly.</title>
        <authorList>
            <person name="Bernier A.-M."/>
            <person name="Bernard K."/>
        </authorList>
    </citation>
    <scope>NUCLEOTIDE SEQUENCE [LARGE SCALE GENOMIC DNA]</scope>
    <source>
        <strain evidence="13 14">NML161473</strain>
    </source>
</reference>
<proteinExistence type="inferred from homology"/>
<evidence type="ECO:0000259" key="11">
    <source>
        <dbReference type="Pfam" id="PF12794"/>
    </source>
</evidence>
<feature type="domain" description="Mechanosensitive ion channel MscS C-terminal" evidence="12">
    <location>
        <begin position="1038"/>
        <end position="1120"/>
    </location>
</feature>
<comment type="similarity">
    <text evidence="2">Belongs to the MscS (TC 1.A.23) family.</text>
</comment>
<evidence type="ECO:0000313" key="13">
    <source>
        <dbReference type="EMBL" id="RMW99433.1"/>
    </source>
</evidence>
<dbReference type="SUPFAM" id="SSF50182">
    <property type="entry name" value="Sm-like ribonucleoproteins"/>
    <property type="match status" value="1"/>
</dbReference>
<keyword evidence="6 9" id="KW-0472">Membrane</keyword>
<feature type="transmembrane region" description="Helical" evidence="9">
    <location>
        <begin position="684"/>
        <end position="705"/>
    </location>
</feature>
<evidence type="ECO:0000259" key="12">
    <source>
        <dbReference type="Pfam" id="PF21082"/>
    </source>
</evidence>
<feature type="transmembrane region" description="Helical" evidence="9">
    <location>
        <begin position="725"/>
        <end position="746"/>
    </location>
</feature>
<keyword evidence="7" id="KW-0175">Coiled coil</keyword>
<protein>
    <submittedName>
        <fullName evidence="13">Mechanosensitive ion channel protein MscS</fullName>
    </submittedName>
</protein>
<comment type="subcellular location">
    <subcellularLocation>
        <location evidence="1">Cell membrane</location>
        <topology evidence="1">Multi-pass membrane protein</topology>
    </subcellularLocation>
</comment>
<dbReference type="PANTHER" id="PTHR30347:SF1">
    <property type="entry name" value="MECHANOSENSITIVE CHANNEL MSCK"/>
    <property type="match status" value="1"/>
</dbReference>
<dbReference type="InterPro" id="IPR052702">
    <property type="entry name" value="MscS-like_channel"/>
</dbReference>
<keyword evidence="14" id="KW-1185">Reference proteome</keyword>
<dbReference type="InterPro" id="IPR025692">
    <property type="entry name" value="MscS_IM_dom1"/>
</dbReference>
<dbReference type="Proteomes" id="UP000267035">
    <property type="component" value="Unassembled WGS sequence"/>
</dbReference>
<accession>A0A3M6Q8C9</accession>
<dbReference type="RefSeq" id="WP_122254072.1">
    <property type="nucleotide sequence ID" value="NZ_RDQL01000008.1"/>
</dbReference>
<feature type="transmembrane region" description="Helical" evidence="9">
    <location>
        <begin position="922"/>
        <end position="943"/>
    </location>
</feature>
<feature type="transmembrane region" description="Helical" evidence="9">
    <location>
        <begin position="834"/>
        <end position="853"/>
    </location>
</feature>
<evidence type="ECO:0000256" key="8">
    <source>
        <dbReference type="SAM" id="MobiDB-lite"/>
    </source>
</evidence>
<evidence type="ECO:0000256" key="4">
    <source>
        <dbReference type="ARBA" id="ARBA00022692"/>
    </source>
</evidence>
<dbReference type="InterPro" id="IPR049278">
    <property type="entry name" value="MS_channel_C"/>
</dbReference>
<feature type="coiled-coil region" evidence="7">
    <location>
        <begin position="154"/>
        <end position="181"/>
    </location>
</feature>
<dbReference type="InterPro" id="IPR006686">
    <property type="entry name" value="MscS_channel_CS"/>
</dbReference>
<dbReference type="Gene3D" id="3.30.70.100">
    <property type="match status" value="1"/>
</dbReference>
<feature type="domain" description="Mechanosensitive ion channel inner membrane" evidence="11">
    <location>
        <begin position="535"/>
        <end position="859"/>
    </location>
</feature>
<feature type="transmembrane region" description="Helical" evidence="9">
    <location>
        <begin position="660"/>
        <end position="678"/>
    </location>
</feature>
<feature type="region of interest" description="Disordered" evidence="8">
    <location>
        <begin position="1"/>
        <end position="23"/>
    </location>
</feature>
<feature type="transmembrane region" description="Helical" evidence="9">
    <location>
        <begin position="873"/>
        <end position="891"/>
    </location>
</feature>
<evidence type="ECO:0000256" key="9">
    <source>
        <dbReference type="SAM" id="Phobius"/>
    </source>
</evidence>
<dbReference type="Pfam" id="PF00924">
    <property type="entry name" value="MS_channel_2nd"/>
    <property type="match status" value="1"/>
</dbReference>
<comment type="caution">
    <text evidence="13">The sequence shown here is derived from an EMBL/GenBank/DDBJ whole genome shotgun (WGS) entry which is preliminary data.</text>
</comment>
<evidence type="ECO:0000256" key="5">
    <source>
        <dbReference type="ARBA" id="ARBA00022989"/>
    </source>
</evidence>
<evidence type="ECO:0000256" key="3">
    <source>
        <dbReference type="ARBA" id="ARBA00022475"/>
    </source>
</evidence>
<dbReference type="InterPro" id="IPR010920">
    <property type="entry name" value="LSM_dom_sf"/>
</dbReference>
<keyword evidence="4 9" id="KW-0812">Transmembrane</keyword>
<feature type="transmembrane region" description="Helical" evidence="9">
    <location>
        <begin position="571"/>
        <end position="596"/>
    </location>
</feature>
<dbReference type="InterPro" id="IPR023408">
    <property type="entry name" value="MscS_beta-dom_sf"/>
</dbReference>
<feature type="transmembrane region" description="Helical" evidence="9">
    <location>
        <begin position="752"/>
        <end position="772"/>
    </location>
</feature>
<dbReference type="InterPro" id="IPR006685">
    <property type="entry name" value="MscS_channel_2nd"/>
</dbReference>
<evidence type="ECO:0000256" key="7">
    <source>
        <dbReference type="SAM" id="Coils"/>
    </source>
</evidence>
<dbReference type="Gene3D" id="2.30.30.60">
    <property type="match status" value="1"/>
</dbReference>
<name>A0A3M6Q8C9_9BURK</name>
<dbReference type="GO" id="GO:0005886">
    <property type="term" value="C:plasma membrane"/>
    <property type="evidence" value="ECO:0007669"/>
    <property type="project" value="UniProtKB-SubCell"/>
</dbReference>
<dbReference type="Gene3D" id="1.10.287.1260">
    <property type="match status" value="1"/>
</dbReference>
<dbReference type="AlphaFoldDB" id="A0A3M6Q8C9"/>
<feature type="transmembrane region" description="Helical" evidence="9">
    <location>
        <begin position="616"/>
        <end position="639"/>
    </location>
</feature>
<feature type="coiled-coil region" evidence="7">
    <location>
        <begin position="239"/>
        <end position="352"/>
    </location>
</feature>